<keyword evidence="1" id="KW-0472">Membrane</keyword>
<feature type="domain" description="SUEL-type lectin" evidence="3">
    <location>
        <begin position="185"/>
        <end position="276"/>
    </location>
</feature>
<accession>A0A1Q3EWY3</accession>
<dbReference type="CDD" id="cd22829">
    <property type="entry name" value="Gal_Rha_Lectin_EVA1_EVA1C_rpt2"/>
    <property type="match status" value="1"/>
</dbReference>
<evidence type="ECO:0000256" key="1">
    <source>
        <dbReference type="SAM" id="Phobius"/>
    </source>
</evidence>
<keyword evidence="1" id="KW-0812">Transmembrane</keyword>
<proteinExistence type="predicted"/>
<dbReference type="InterPro" id="IPR043159">
    <property type="entry name" value="Lectin_gal-bd_sf"/>
</dbReference>
<dbReference type="AlphaFoldDB" id="A0A1Q3EWY3"/>
<feature type="transmembrane region" description="Helical" evidence="1">
    <location>
        <begin position="362"/>
        <end position="384"/>
    </location>
</feature>
<evidence type="ECO:0000313" key="4">
    <source>
        <dbReference type="EMBL" id="JAV19813.1"/>
    </source>
</evidence>
<dbReference type="Pfam" id="PF02140">
    <property type="entry name" value="SUEL_Lectin"/>
    <property type="match status" value="2"/>
</dbReference>
<keyword evidence="2" id="KW-0732">Signal</keyword>
<protein>
    <submittedName>
        <fullName evidence="4">Putative galactoside-binding lectin</fullName>
    </submittedName>
</protein>
<dbReference type="GO" id="GO:0030246">
    <property type="term" value="F:carbohydrate binding"/>
    <property type="evidence" value="ECO:0007669"/>
    <property type="project" value="UniProtKB-KW"/>
</dbReference>
<reference evidence="4" key="1">
    <citation type="submission" date="2017-01" db="EMBL/GenBank/DDBJ databases">
        <title>A deep insight into the sialotranscriptome of adult male and female Cluex tarsalis mosquitoes.</title>
        <authorList>
            <person name="Ribeiro J.M."/>
            <person name="Moreira F."/>
            <person name="Bernard K.A."/>
            <person name="Calvo E."/>
        </authorList>
    </citation>
    <scope>NUCLEOTIDE SEQUENCE</scope>
    <source>
        <strain evidence="4">Kern County</strain>
        <tissue evidence="4">Salivary glands</tissue>
    </source>
</reference>
<keyword evidence="4" id="KW-0430">Lectin</keyword>
<dbReference type="EMBL" id="GFDL01015232">
    <property type="protein sequence ID" value="JAV19813.1"/>
    <property type="molecule type" value="Transcribed_RNA"/>
</dbReference>
<dbReference type="PROSITE" id="PS50228">
    <property type="entry name" value="SUEL_LECTIN"/>
    <property type="match status" value="2"/>
</dbReference>
<evidence type="ECO:0000259" key="3">
    <source>
        <dbReference type="PROSITE" id="PS50228"/>
    </source>
</evidence>
<keyword evidence="1" id="KW-1133">Transmembrane helix</keyword>
<sequence length="588" mass="64007">MEQRIISSVLGLLIFAQHISGDDLGLLSSTLRAFRQMSCENELMTLSCPIGTSISVELVQYGRKEDGSNSSLQCSFTASGEGRYPFEATTLTADMPFILGNMTFSLMEVGFNDSVLPERAKSKCTQNYVLQYSILQIVVEACQKKRKCTVRATPKAFDTAPCPGIHKLVEVSHKCRPFEFRSLIACEKDVIRLACGRYTRIAIYSASYGRTAYESSHCTQPAGSKEETCLSTHTSLTLTEICQGRRKCTVAVEGSTFGQPCPGHVRVSLKVVYACVARNVFRDRYITPLEDDEVDQQFELNELYDDEFTPAPNQVDDSSPGGQMSHKFSDELEATVKAENILTQSKEATTSTIAGATIDSRLLVIIVVIIFFSCCLSIGALVAYKMRLLPSTVDSTCIKHSESSDPQSNTNSIVPSNEDYDLVECVAESIPVAVKLKPPNFEHPSTSATSFLPTFKVFNHPDAVPQISTTMFILPNYIVGDLPGNRSQQQSTTGSENLSMTITDVTTSGAVDGPGGGGGGGDLLASSCIQCNFLGWQGPAPTAVTSGGVDHSQKSTLRCNQSYKMPETERKICQHDSFLWLGLKLGVM</sequence>
<feature type="chain" id="PRO_5013383778" evidence="2">
    <location>
        <begin position="22"/>
        <end position="588"/>
    </location>
</feature>
<name>A0A1Q3EWY3_CULTA</name>
<feature type="domain" description="SUEL-type lectin" evidence="3">
    <location>
        <begin position="38"/>
        <end position="176"/>
    </location>
</feature>
<feature type="signal peptide" evidence="2">
    <location>
        <begin position="1"/>
        <end position="21"/>
    </location>
</feature>
<dbReference type="InterPro" id="IPR000922">
    <property type="entry name" value="Lectin_gal-bd_dom"/>
</dbReference>
<evidence type="ECO:0000256" key="2">
    <source>
        <dbReference type="SAM" id="SignalP"/>
    </source>
</evidence>
<organism evidence="4">
    <name type="scientific">Culex tarsalis</name>
    <name type="common">Encephalitis mosquito</name>
    <dbReference type="NCBI Taxonomy" id="7177"/>
    <lineage>
        <taxon>Eukaryota</taxon>
        <taxon>Metazoa</taxon>
        <taxon>Ecdysozoa</taxon>
        <taxon>Arthropoda</taxon>
        <taxon>Hexapoda</taxon>
        <taxon>Insecta</taxon>
        <taxon>Pterygota</taxon>
        <taxon>Neoptera</taxon>
        <taxon>Endopterygota</taxon>
        <taxon>Diptera</taxon>
        <taxon>Nematocera</taxon>
        <taxon>Culicoidea</taxon>
        <taxon>Culicidae</taxon>
        <taxon>Culicinae</taxon>
        <taxon>Culicini</taxon>
        <taxon>Culex</taxon>
        <taxon>Culex</taxon>
    </lineage>
</organism>
<dbReference type="PANTHER" id="PTHR46780">
    <property type="entry name" value="PROTEIN EVA-1"/>
    <property type="match status" value="1"/>
</dbReference>
<dbReference type="Gene3D" id="2.60.120.740">
    <property type="match status" value="2"/>
</dbReference>